<dbReference type="AlphaFoldDB" id="A0A5N5G020"/>
<dbReference type="EMBL" id="SMOL01000553">
    <property type="protein sequence ID" value="KAB2608706.1"/>
    <property type="molecule type" value="Genomic_DNA"/>
</dbReference>
<protein>
    <submittedName>
        <fullName evidence="1">Chorismate mutase 3</fullName>
    </submittedName>
</protein>
<organism evidence="1 2">
    <name type="scientific">Pyrus ussuriensis x Pyrus communis</name>
    <dbReference type="NCBI Taxonomy" id="2448454"/>
    <lineage>
        <taxon>Eukaryota</taxon>
        <taxon>Viridiplantae</taxon>
        <taxon>Streptophyta</taxon>
        <taxon>Embryophyta</taxon>
        <taxon>Tracheophyta</taxon>
        <taxon>Spermatophyta</taxon>
        <taxon>Magnoliopsida</taxon>
        <taxon>eudicotyledons</taxon>
        <taxon>Gunneridae</taxon>
        <taxon>Pentapetalae</taxon>
        <taxon>rosids</taxon>
        <taxon>fabids</taxon>
        <taxon>Rosales</taxon>
        <taxon>Rosaceae</taxon>
        <taxon>Amygdaloideae</taxon>
        <taxon>Maleae</taxon>
        <taxon>Pyrus</taxon>
    </lineage>
</organism>
<name>A0A5N5G020_9ROSA</name>
<keyword evidence="2" id="KW-1185">Reference proteome</keyword>
<evidence type="ECO:0000313" key="1">
    <source>
        <dbReference type="EMBL" id="KAB2608706.1"/>
    </source>
</evidence>
<accession>A0A5N5G020</accession>
<dbReference type="Proteomes" id="UP000327157">
    <property type="component" value="Chromosome 14"/>
</dbReference>
<sequence>MIYVDAAVVLGWSSELVKQDEESRFDWEKIIGMLEMVGETKSEVGIGGLDALWAEALGTEACKGLASMAVTTTLEGNHCHDAHFLPTICKSKQIPLRSKRT</sequence>
<reference evidence="1 2" key="3">
    <citation type="submission" date="2019-11" db="EMBL/GenBank/DDBJ databases">
        <title>A de novo genome assembly of a pear dwarfing rootstock.</title>
        <authorList>
            <person name="Wang F."/>
            <person name="Wang J."/>
            <person name="Li S."/>
            <person name="Zhang Y."/>
            <person name="Fang M."/>
            <person name="Ma L."/>
            <person name="Zhao Y."/>
            <person name="Jiang S."/>
        </authorList>
    </citation>
    <scope>NUCLEOTIDE SEQUENCE [LARGE SCALE GENOMIC DNA]</scope>
    <source>
        <strain evidence="1">S2</strain>
        <tissue evidence="1">Leaf</tissue>
    </source>
</reference>
<evidence type="ECO:0000313" key="2">
    <source>
        <dbReference type="Proteomes" id="UP000327157"/>
    </source>
</evidence>
<comment type="caution">
    <text evidence="1">The sequence shown here is derived from an EMBL/GenBank/DDBJ whole genome shotgun (WGS) entry which is preliminary data.</text>
</comment>
<reference evidence="2" key="2">
    <citation type="submission" date="2019-10" db="EMBL/GenBank/DDBJ databases">
        <title>A de novo genome assembly of a pear dwarfing rootstock.</title>
        <authorList>
            <person name="Wang F."/>
            <person name="Wang J."/>
            <person name="Li S."/>
            <person name="Zhang Y."/>
            <person name="Fang M."/>
            <person name="Ma L."/>
            <person name="Zhao Y."/>
            <person name="Jiang S."/>
        </authorList>
    </citation>
    <scope>NUCLEOTIDE SEQUENCE [LARGE SCALE GENOMIC DNA]</scope>
</reference>
<reference evidence="1 2" key="1">
    <citation type="submission" date="2019-09" db="EMBL/GenBank/DDBJ databases">
        <authorList>
            <person name="Ou C."/>
        </authorList>
    </citation>
    <scope>NUCLEOTIDE SEQUENCE [LARGE SCALE GENOMIC DNA]</scope>
    <source>
        <strain evidence="1">S2</strain>
        <tissue evidence="1">Leaf</tissue>
    </source>
</reference>
<gene>
    <name evidence="1" type="ORF">D8674_011874</name>
</gene>
<proteinExistence type="predicted"/>